<evidence type="ECO:0000256" key="5">
    <source>
        <dbReference type="ARBA" id="ARBA00022692"/>
    </source>
</evidence>
<feature type="domain" description="Tripartite ATP-independent periplasmic transporters DctQ component" evidence="10">
    <location>
        <begin position="20"/>
        <end position="147"/>
    </location>
</feature>
<evidence type="ECO:0000256" key="2">
    <source>
        <dbReference type="ARBA" id="ARBA00022448"/>
    </source>
</evidence>
<dbReference type="EMBL" id="OAOP01000013">
    <property type="protein sequence ID" value="SNX75558.1"/>
    <property type="molecule type" value="Genomic_DNA"/>
</dbReference>
<keyword evidence="3" id="KW-1003">Cell membrane</keyword>
<proteinExistence type="inferred from homology"/>
<dbReference type="PANTHER" id="PTHR35011:SF2">
    <property type="entry name" value="2,3-DIKETO-L-GULONATE TRAP TRANSPORTER SMALL PERMEASE PROTEIN YIAM"/>
    <property type="match status" value="1"/>
</dbReference>
<evidence type="ECO:0000256" key="6">
    <source>
        <dbReference type="ARBA" id="ARBA00022989"/>
    </source>
</evidence>
<evidence type="ECO:0000256" key="4">
    <source>
        <dbReference type="ARBA" id="ARBA00022519"/>
    </source>
</evidence>
<keyword evidence="2" id="KW-0813">Transport</keyword>
<dbReference type="InterPro" id="IPR055348">
    <property type="entry name" value="DctQ"/>
</dbReference>
<dbReference type="AlphaFoldDB" id="A0A285D8F1"/>
<evidence type="ECO:0000259" key="10">
    <source>
        <dbReference type="Pfam" id="PF04290"/>
    </source>
</evidence>
<evidence type="ECO:0000256" key="9">
    <source>
        <dbReference type="SAM" id="Phobius"/>
    </source>
</evidence>
<organism evidence="11 12">
    <name type="scientific">Bacillus oleivorans</name>
    <dbReference type="NCBI Taxonomy" id="1448271"/>
    <lineage>
        <taxon>Bacteria</taxon>
        <taxon>Bacillati</taxon>
        <taxon>Bacillota</taxon>
        <taxon>Bacilli</taxon>
        <taxon>Bacillales</taxon>
        <taxon>Bacillaceae</taxon>
        <taxon>Bacillus</taxon>
    </lineage>
</organism>
<evidence type="ECO:0000256" key="7">
    <source>
        <dbReference type="ARBA" id="ARBA00023136"/>
    </source>
</evidence>
<sequence>MERITKLETLLMVPLFLIGMCVCIFGVFMRYILNNPVHWIEEIFALTIVWSIFIGFSTALKNNNHIALDLLYAFLPKRVQRFLDLVGYTIGMMFSIFFIYYGFQMVFEAYRVGGVSLEAKIPLWIESMIMPIGGLLLFLAYLEKLINYFSIKNKKIEEEKNHGIFTG</sequence>
<accession>A0A285D8F1</accession>
<comment type="subcellular location">
    <subcellularLocation>
        <location evidence="1">Cell inner membrane</location>
        <topology evidence="1">Multi-pass membrane protein</topology>
    </subcellularLocation>
</comment>
<evidence type="ECO:0000256" key="3">
    <source>
        <dbReference type="ARBA" id="ARBA00022475"/>
    </source>
</evidence>
<dbReference type="GO" id="GO:0005886">
    <property type="term" value="C:plasma membrane"/>
    <property type="evidence" value="ECO:0007669"/>
    <property type="project" value="UniProtKB-SubCell"/>
</dbReference>
<dbReference type="Pfam" id="PF04290">
    <property type="entry name" value="DctQ"/>
    <property type="match status" value="1"/>
</dbReference>
<evidence type="ECO:0000256" key="1">
    <source>
        <dbReference type="ARBA" id="ARBA00004429"/>
    </source>
</evidence>
<dbReference type="Proteomes" id="UP000219546">
    <property type="component" value="Unassembled WGS sequence"/>
</dbReference>
<feature type="transmembrane region" description="Helical" evidence="9">
    <location>
        <begin position="39"/>
        <end position="60"/>
    </location>
</feature>
<dbReference type="RefSeq" id="WP_097160623.1">
    <property type="nucleotide sequence ID" value="NZ_JBEPMQ010000017.1"/>
</dbReference>
<dbReference type="GO" id="GO:0015740">
    <property type="term" value="P:C4-dicarboxylate transport"/>
    <property type="evidence" value="ECO:0007669"/>
    <property type="project" value="TreeGrafter"/>
</dbReference>
<comment type="similarity">
    <text evidence="8">Belongs to the TRAP transporter small permease family.</text>
</comment>
<dbReference type="InterPro" id="IPR007387">
    <property type="entry name" value="TRAP_DctQ"/>
</dbReference>
<reference evidence="11 12" key="1">
    <citation type="submission" date="2017-08" db="EMBL/GenBank/DDBJ databases">
        <authorList>
            <person name="de Groot N.N."/>
        </authorList>
    </citation>
    <scope>NUCLEOTIDE SEQUENCE [LARGE SCALE GENOMIC DNA]</scope>
    <source>
        <strain evidence="11 12">JC228</strain>
    </source>
</reference>
<evidence type="ECO:0000313" key="12">
    <source>
        <dbReference type="Proteomes" id="UP000219546"/>
    </source>
</evidence>
<protein>
    <submittedName>
        <fullName evidence="11">C4-dicarboxylate transporter DctQ subunit</fullName>
    </submittedName>
</protein>
<dbReference type="GO" id="GO:0022857">
    <property type="term" value="F:transmembrane transporter activity"/>
    <property type="evidence" value="ECO:0007669"/>
    <property type="project" value="TreeGrafter"/>
</dbReference>
<evidence type="ECO:0000313" key="11">
    <source>
        <dbReference type="EMBL" id="SNX75558.1"/>
    </source>
</evidence>
<feature type="transmembrane region" description="Helical" evidence="9">
    <location>
        <begin position="12"/>
        <end position="33"/>
    </location>
</feature>
<keyword evidence="6 9" id="KW-1133">Transmembrane helix</keyword>
<dbReference type="PANTHER" id="PTHR35011">
    <property type="entry name" value="2,3-DIKETO-L-GULONATE TRAP TRANSPORTER SMALL PERMEASE PROTEIN YIAM"/>
    <property type="match status" value="1"/>
</dbReference>
<keyword evidence="5 9" id="KW-0812">Transmembrane</keyword>
<keyword evidence="7 9" id="KW-0472">Membrane</keyword>
<feature type="transmembrane region" description="Helical" evidence="9">
    <location>
        <begin position="81"/>
        <end position="103"/>
    </location>
</feature>
<dbReference type="OrthoDB" id="9815614at2"/>
<keyword evidence="4" id="KW-0997">Cell inner membrane</keyword>
<name>A0A285D8F1_9BACI</name>
<gene>
    <name evidence="11" type="ORF">SAMN05877753_11358</name>
</gene>
<evidence type="ECO:0000256" key="8">
    <source>
        <dbReference type="ARBA" id="ARBA00038436"/>
    </source>
</evidence>
<feature type="transmembrane region" description="Helical" evidence="9">
    <location>
        <begin position="123"/>
        <end position="142"/>
    </location>
</feature>
<keyword evidence="12" id="KW-1185">Reference proteome</keyword>